<dbReference type="PANTHER" id="PTHR13454:SF11">
    <property type="entry name" value="PROTEIN MCM10 HOMOLOG"/>
    <property type="match status" value="1"/>
</dbReference>
<evidence type="ECO:0000259" key="11">
    <source>
        <dbReference type="Pfam" id="PF22379"/>
    </source>
</evidence>
<dbReference type="Pfam" id="PF09329">
    <property type="entry name" value="zf-primase"/>
    <property type="match status" value="1"/>
</dbReference>
<dbReference type="AlphaFoldDB" id="A0A2P5IEN6"/>
<feature type="compositionally biased region" description="Basic and acidic residues" evidence="9">
    <location>
        <begin position="587"/>
        <end position="597"/>
    </location>
</feature>
<feature type="compositionally biased region" description="Basic and acidic residues" evidence="9">
    <location>
        <begin position="145"/>
        <end position="154"/>
    </location>
</feature>
<keyword evidence="6" id="KW-0862">Zinc</keyword>
<keyword evidence="13" id="KW-1185">Reference proteome</keyword>
<feature type="compositionally biased region" description="Low complexity" evidence="9">
    <location>
        <begin position="832"/>
        <end position="851"/>
    </location>
</feature>
<dbReference type="OrthoDB" id="273123at2759"/>
<protein>
    <submittedName>
        <fullName evidence="12">Minichromosome maintenance protein 10</fullName>
    </submittedName>
</protein>
<feature type="compositionally biased region" description="Acidic residues" evidence="9">
    <location>
        <begin position="932"/>
        <end position="947"/>
    </location>
</feature>
<evidence type="ECO:0000313" key="13">
    <source>
        <dbReference type="Proteomes" id="UP000094444"/>
    </source>
</evidence>
<feature type="compositionally biased region" description="Polar residues" evidence="9">
    <location>
        <begin position="320"/>
        <end position="334"/>
    </location>
</feature>
<feature type="compositionally biased region" description="Low complexity" evidence="9">
    <location>
        <begin position="90"/>
        <end position="100"/>
    </location>
</feature>
<feature type="compositionally biased region" description="Basic and acidic residues" evidence="9">
    <location>
        <begin position="251"/>
        <end position="262"/>
    </location>
</feature>
<feature type="region of interest" description="Disordered" evidence="9">
    <location>
        <begin position="1"/>
        <end position="21"/>
    </location>
</feature>
<feature type="compositionally biased region" description="Basic and acidic residues" evidence="9">
    <location>
        <begin position="193"/>
        <end position="202"/>
    </location>
</feature>
<feature type="region of interest" description="Disordered" evidence="9">
    <location>
        <begin position="562"/>
        <end position="597"/>
    </location>
</feature>
<sequence length="947" mass="102440">MASNAAGLEAHWPPRSPREALLITPGGRERYRQILAQRSSSPSPSKPRSTRPPSRGATQPTMSMDMDDHMDMGDPMDVDVDEEDDEETLQLKLQQIQAQLRLKKLRKGKARSQNDPHSSFSQHSDQDNTRGSRPGSASTGRAGMRIKEIRRTDAAARPPSQDSAVEVPASPVRKVQTQPEQTSPSRILLGIDKGLRGKDISLKRAPSLRKSSDDPGGSQAGAGFLHRSRTPAMTEDKPRPLSFNERLAAARTEEKTRDEARSKASRSRSSAFNVTQQEMEDYKKAAVDVLPSEPSPRDRIFARDDTNGTAPSERPKNGHLNRSNTAPDIRTTSRLGHGASNSGSFSSQVAGSFSSIISDTPKSPSVSFDVYSGFHLSKRILPHQVVARAVSGKATYSIKDLLRQVKAPDWSLPDDVVDSVVFAIVASKSDPRHHKPQYDAETGKMKQSERGKYMVLTLVDLQYEVELFLFNTGFERFWKLSTGTVVAILNPDIMPPPPGRADTGRFGLTINSDADTILEIGAARDLGYCKSVKADGKFCNSWVNARRTEHCEFHTNTALSRTRSARQEVNGTGGLGGDFKGSRSKTRHWESEDAKRRAKVEEEHGKFDWETRSRYFMNGGGRGQSASSLIDRDGIADTRERAEGLKRKLAAQEKEREIAKKLGEMGSGGLGGEYMRISGAQETSRAGSRSTSRLNGIRGGPRTVPSSSTFKPEVRLPANGISLSGNDDQDQPRKTDARSLGLLPSRNGTTGVPKISLSPIKRKRQDSTLSSNSSSFDSRPPGASSSTYGAAGATSRLHSAAGTGRPPGGFGWGTSLRDKLSRMRAGERLSLHTSHNSVSTTASSSGASNSSSGGGATGATTVTGTGGSAFRDKDRSPVRKKTRFVTDKGIREAGRESLPGSVVASEHGAAAASRAWNGPLATGRRQQQEVVLEGDDDDDDDELLVVR</sequence>
<feature type="compositionally biased region" description="Polar residues" evidence="9">
    <location>
        <begin position="113"/>
        <end position="123"/>
    </location>
</feature>
<dbReference type="InParanoid" id="A0A2P5IEN6"/>
<feature type="coiled-coil region" evidence="8">
    <location>
        <begin position="635"/>
        <end position="662"/>
    </location>
</feature>
<evidence type="ECO:0000256" key="7">
    <source>
        <dbReference type="ARBA" id="ARBA00023242"/>
    </source>
</evidence>
<evidence type="ECO:0000256" key="4">
    <source>
        <dbReference type="ARBA" id="ARBA00022723"/>
    </source>
</evidence>
<comment type="similarity">
    <text evidence="2">Belongs to the MCM10 family.</text>
</comment>
<feature type="compositionally biased region" description="Low complexity" evidence="9">
    <location>
        <begin position="38"/>
        <end position="55"/>
    </location>
</feature>
<feature type="region of interest" description="Disordered" evidence="9">
    <location>
        <begin position="829"/>
        <end position="947"/>
    </location>
</feature>
<feature type="compositionally biased region" description="Polar residues" evidence="9">
    <location>
        <begin position="680"/>
        <end position="694"/>
    </location>
</feature>
<organism evidence="12 13">
    <name type="scientific">Diaporthe helianthi</name>
    <dbReference type="NCBI Taxonomy" id="158607"/>
    <lineage>
        <taxon>Eukaryota</taxon>
        <taxon>Fungi</taxon>
        <taxon>Dikarya</taxon>
        <taxon>Ascomycota</taxon>
        <taxon>Pezizomycotina</taxon>
        <taxon>Sordariomycetes</taxon>
        <taxon>Sordariomycetidae</taxon>
        <taxon>Diaporthales</taxon>
        <taxon>Diaporthaceae</taxon>
        <taxon>Diaporthe</taxon>
    </lineage>
</organism>
<accession>A0A2P5IEN6</accession>
<dbReference type="PANTHER" id="PTHR13454">
    <property type="entry name" value="PROTEIN MCM10 HOMOLOG"/>
    <property type="match status" value="1"/>
</dbReference>
<keyword evidence="3" id="KW-0235">DNA replication</keyword>
<name>A0A2P5IEN6_DIAHE</name>
<feature type="compositionally biased region" description="Basic and acidic residues" evidence="9">
    <location>
        <begin position="295"/>
        <end position="306"/>
    </location>
</feature>
<dbReference type="GO" id="GO:0003688">
    <property type="term" value="F:DNA replication origin binding"/>
    <property type="evidence" value="ECO:0007669"/>
    <property type="project" value="TreeGrafter"/>
</dbReference>
<dbReference type="InterPro" id="IPR015408">
    <property type="entry name" value="Znf_Mcm10/DnaG"/>
</dbReference>
<dbReference type="GO" id="GO:0008270">
    <property type="term" value="F:zinc ion binding"/>
    <property type="evidence" value="ECO:0007669"/>
    <property type="project" value="UniProtKB-KW"/>
</dbReference>
<keyword evidence="5" id="KW-0863">Zinc-finger</keyword>
<dbReference type="InterPro" id="IPR055065">
    <property type="entry name" value="OB_MCM10"/>
</dbReference>
<feature type="compositionally biased region" description="Low complexity" evidence="9">
    <location>
        <begin position="900"/>
        <end position="915"/>
    </location>
</feature>
<feature type="region of interest" description="Disordered" evidence="9">
    <location>
        <begin position="680"/>
        <end position="816"/>
    </location>
</feature>
<evidence type="ECO:0000256" key="9">
    <source>
        <dbReference type="SAM" id="MobiDB-lite"/>
    </source>
</evidence>
<keyword evidence="4" id="KW-0479">Metal-binding</keyword>
<dbReference type="InterPro" id="IPR040184">
    <property type="entry name" value="Mcm10"/>
</dbReference>
<evidence type="ECO:0000256" key="2">
    <source>
        <dbReference type="ARBA" id="ARBA00009679"/>
    </source>
</evidence>
<keyword evidence="8" id="KW-0175">Coiled coil</keyword>
<feature type="compositionally biased region" description="Basic residues" evidence="9">
    <location>
        <begin position="101"/>
        <end position="110"/>
    </location>
</feature>
<keyword evidence="7" id="KW-0539">Nucleus</keyword>
<gene>
    <name evidence="12" type="ORF">DHEL01_v200665</name>
</gene>
<dbReference type="Gene3D" id="2.40.50.140">
    <property type="entry name" value="Nucleic acid-binding proteins"/>
    <property type="match status" value="1"/>
</dbReference>
<feature type="region of interest" description="Disordered" evidence="9">
    <location>
        <begin position="35"/>
        <end position="344"/>
    </location>
</feature>
<dbReference type="InterPro" id="IPR012340">
    <property type="entry name" value="NA-bd_OB-fold"/>
</dbReference>
<feature type="domain" description="MCM10 OB-fold" evidence="11">
    <location>
        <begin position="442"/>
        <end position="501"/>
    </location>
</feature>
<evidence type="ECO:0000256" key="3">
    <source>
        <dbReference type="ARBA" id="ARBA00022705"/>
    </source>
</evidence>
<evidence type="ECO:0000256" key="6">
    <source>
        <dbReference type="ARBA" id="ARBA00022833"/>
    </source>
</evidence>
<feature type="compositionally biased region" description="Acidic residues" evidence="9">
    <location>
        <begin position="74"/>
        <end position="88"/>
    </location>
</feature>
<reference evidence="12" key="1">
    <citation type="submission" date="2017-09" db="EMBL/GenBank/DDBJ databases">
        <title>Polyketide synthases of a Diaporthe helianthi virulent isolate.</title>
        <authorList>
            <person name="Baroncelli R."/>
        </authorList>
    </citation>
    <scope>NUCLEOTIDE SEQUENCE [LARGE SCALE GENOMIC DNA]</scope>
    <source>
        <strain evidence="12">7/96</strain>
    </source>
</reference>
<feature type="compositionally biased region" description="Low complexity" evidence="9">
    <location>
        <begin position="767"/>
        <end position="795"/>
    </location>
</feature>
<evidence type="ECO:0000256" key="8">
    <source>
        <dbReference type="SAM" id="Coils"/>
    </source>
</evidence>
<dbReference type="GO" id="GO:0003697">
    <property type="term" value="F:single-stranded DNA binding"/>
    <property type="evidence" value="ECO:0007669"/>
    <property type="project" value="InterPro"/>
</dbReference>
<feature type="compositionally biased region" description="Basic and acidic residues" evidence="9">
    <location>
        <begin position="884"/>
        <end position="895"/>
    </location>
</feature>
<comment type="subcellular location">
    <subcellularLocation>
        <location evidence="1">Nucleus</location>
    </subcellularLocation>
</comment>
<evidence type="ECO:0000313" key="12">
    <source>
        <dbReference type="EMBL" id="POS80947.1"/>
    </source>
</evidence>
<dbReference type="Pfam" id="PF22379">
    <property type="entry name" value="OB_MCM10"/>
    <property type="match status" value="1"/>
</dbReference>
<evidence type="ECO:0000259" key="10">
    <source>
        <dbReference type="Pfam" id="PF09329"/>
    </source>
</evidence>
<proteinExistence type="inferred from homology"/>
<dbReference type="GO" id="GO:0006270">
    <property type="term" value="P:DNA replication initiation"/>
    <property type="evidence" value="ECO:0007669"/>
    <property type="project" value="InterPro"/>
</dbReference>
<dbReference type="Proteomes" id="UP000094444">
    <property type="component" value="Unassembled WGS sequence"/>
</dbReference>
<dbReference type="GO" id="GO:0043596">
    <property type="term" value="C:nuclear replication fork"/>
    <property type="evidence" value="ECO:0007669"/>
    <property type="project" value="TreeGrafter"/>
</dbReference>
<dbReference type="EMBL" id="MAVT02000026">
    <property type="protein sequence ID" value="POS80947.1"/>
    <property type="molecule type" value="Genomic_DNA"/>
</dbReference>
<dbReference type="STRING" id="158607.A0A2P5IEN6"/>
<feature type="compositionally biased region" description="Polar residues" evidence="9">
    <location>
        <begin position="175"/>
        <end position="185"/>
    </location>
</feature>
<comment type="caution">
    <text evidence="12">The sequence shown here is derived from an EMBL/GenBank/DDBJ whole genome shotgun (WGS) entry which is preliminary data.</text>
</comment>
<evidence type="ECO:0000256" key="5">
    <source>
        <dbReference type="ARBA" id="ARBA00022771"/>
    </source>
</evidence>
<evidence type="ECO:0000256" key="1">
    <source>
        <dbReference type="ARBA" id="ARBA00004123"/>
    </source>
</evidence>
<feature type="domain" description="Zinc finger Mcm10/DnaG-type" evidence="10">
    <location>
        <begin position="521"/>
        <end position="566"/>
    </location>
</feature>